<organism evidence="1 2">
    <name type="scientific">Herbaspirillum rhizosphaerae</name>
    <dbReference type="NCBI Taxonomy" id="346179"/>
    <lineage>
        <taxon>Bacteria</taxon>
        <taxon>Pseudomonadati</taxon>
        <taxon>Pseudomonadota</taxon>
        <taxon>Betaproteobacteria</taxon>
        <taxon>Burkholderiales</taxon>
        <taxon>Oxalobacteraceae</taxon>
        <taxon>Herbaspirillum</taxon>
    </lineage>
</organism>
<dbReference type="RefSeq" id="WP_408165247.1">
    <property type="nucleotide sequence ID" value="NZ_JAQQFR010000001.1"/>
</dbReference>
<keyword evidence="2" id="KW-1185">Reference proteome</keyword>
<proteinExistence type="predicted"/>
<dbReference type="EMBL" id="JAQQFR010000001">
    <property type="protein sequence ID" value="MFL9877180.1"/>
    <property type="molecule type" value="Genomic_DNA"/>
</dbReference>
<sequence>MLEHILDAETPKERDAMVIAAVFSGSCSGASAVMTEIANVVHRRSPKGNDYSCFHLYDEDGPLNCTLNQYVTDIETEIAQRSGDYRIRGEGSTGVAVTCLEGGTVSMQTSPSGWLRLSLIFPKQIEMPPALPVDRDTALREGCRGFDYR</sequence>
<dbReference type="Proteomes" id="UP001629214">
    <property type="component" value="Unassembled WGS sequence"/>
</dbReference>
<gene>
    <name evidence="1" type="ORF">PQR63_02205</name>
</gene>
<name>A0ABW8Z2V5_9BURK</name>
<protein>
    <submittedName>
        <fullName evidence="1">Uncharacterized protein</fullName>
    </submittedName>
</protein>
<evidence type="ECO:0000313" key="1">
    <source>
        <dbReference type="EMBL" id="MFL9877180.1"/>
    </source>
</evidence>
<evidence type="ECO:0000313" key="2">
    <source>
        <dbReference type="Proteomes" id="UP001629214"/>
    </source>
</evidence>
<accession>A0ABW8Z2V5</accession>
<reference evidence="1 2" key="1">
    <citation type="journal article" date="2024" name="Chem. Sci.">
        <title>Discovery of megapolipeptins by genome mining of a Burkholderiales bacteria collection.</title>
        <authorList>
            <person name="Paulo B.S."/>
            <person name="Recchia M.J.J."/>
            <person name="Lee S."/>
            <person name="Fergusson C.H."/>
            <person name="Romanowski S.B."/>
            <person name="Hernandez A."/>
            <person name="Krull N."/>
            <person name="Liu D.Y."/>
            <person name="Cavanagh H."/>
            <person name="Bos A."/>
            <person name="Gray C.A."/>
            <person name="Murphy B.T."/>
            <person name="Linington R.G."/>
            <person name="Eustaquio A.S."/>
        </authorList>
    </citation>
    <scope>NUCLEOTIDE SEQUENCE [LARGE SCALE GENOMIC DNA]</scope>
    <source>
        <strain evidence="1 2">RL21-008-BIB-B</strain>
    </source>
</reference>
<comment type="caution">
    <text evidence="1">The sequence shown here is derived from an EMBL/GenBank/DDBJ whole genome shotgun (WGS) entry which is preliminary data.</text>
</comment>